<evidence type="ECO:0000313" key="9">
    <source>
        <dbReference type="Proteomes" id="UP000700596"/>
    </source>
</evidence>
<comment type="subcellular location">
    <subcellularLocation>
        <location evidence="1">Membrane</location>
        <topology evidence="1">Multi-pass membrane protein</topology>
    </subcellularLocation>
</comment>
<keyword evidence="9" id="KW-1185">Reference proteome</keyword>
<feature type="domain" description="Rhodopsin" evidence="7">
    <location>
        <begin position="27"/>
        <end position="264"/>
    </location>
</feature>
<dbReference type="EMBL" id="JAGMWT010000005">
    <property type="protein sequence ID" value="KAH7128258.1"/>
    <property type="molecule type" value="Genomic_DNA"/>
</dbReference>
<gene>
    <name evidence="8" type="ORF">B0J11DRAFT_265706</name>
</gene>
<comment type="similarity">
    <text evidence="5">Belongs to the SAT4 family.</text>
</comment>
<dbReference type="PANTHER" id="PTHR33048:SF42">
    <property type="entry name" value="INTEGRAL MEMBRANE PROTEIN"/>
    <property type="match status" value="1"/>
</dbReference>
<evidence type="ECO:0000256" key="4">
    <source>
        <dbReference type="ARBA" id="ARBA00023136"/>
    </source>
</evidence>
<dbReference type="Pfam" id="PF20684">
    <property type="entry name" value="Fung_rhodopsin"/>
    <property type="match status" value="1"/>
</dbReference>
<dbReference type="Proteomes" id="UP000700596">
    <property type="component" value="Unassembled WGS sequence"/>
</dbReference>
<proteinExistence type="inferred from homology"/>
<feature type="transmembrane region" description="Helical" evidence="6">
    <location>
        <begin position="79"/>
        <end position="98"/>
    </location>
</feature>
<feature type="transmembrane region" description="Helical" evidence="6">
    <location>
        <begin position="39"/>
        <end position="59"/>
    </location>
</feature>
<evidence type="ECO:0000256" key="5">
    <source>
        <dbReference type="ARBA" id="ARBA00038359"/>
    </source>
</evidence>
<organism evidence="8 9">
    <name type="scientific">Dendryphion nanum</name>
    <dbReference type="NCBI Taxonomy" id="256645"/>
    <lineage>
        <taxon>Eukaryota</taxon>
        <taxon>Fungi</taxon>
        <taxon>Dikarya</taxon>
        <taxon>Ascomycota</taxon>
        <taxon>Pezizomycotina</taxon>
        <taxon>Dothideomycetes</taxon>
        <taxon>Pleosporomycetidae</taxon>
        <taxon>Pleosporales</taxon>
        <taxon>Torulaceae</taxon>
        <taxon>Dendryphion</taxon>
    </lineage>
</organism>
<keyword evidence="4 6" id="KW-0472">Membrane</keyword>
<evidence type="ECO:0000259" key="7">
    <source>
        <dbReference type="Pfam" id="PF20684"/>
    </source>
</evidence>
<sequence length="366" mass="40963">MGVPDNGPVIVGVTWWLCFFCGMFLALRIYAKISRHQRLWWDDHILIASWMLLLAESIVTQMGQLKGFGKRTVDIKPENLATIALYTSIGATVSCFASTGSKISFGVTLLRLTTGYIRWFVWFCVITLFVIMVPSSLLTWVQCTPREKAWNYMVEGTCWDPSISVNYGIFNAAWCAAIDFALALLPWYLIWQLQMRMHEKIGVGVAMSLGVFSGVCAIVKGVYVVQLREQDFYYNGIDVTIWTAAETAVAIIAASIPVLRVFFKEKVSTLNYNNNSKDVRLSRMGNPTRSGNHSRVEATRRNIDGEWERVGPLEDNASDMSILREDGMEATSPGKTGILATSTVVVDYEGRSDIESLRGEKSYHAS</sequence>
<reference evidence="8" key="1">
    <citation type="journal article" date="2021" name="Nat. Commun.">
        <title>Genetic determinants of endophytism in the Arabidopsis root mycobiome.</title>
        <authorList>
            <person name="Mesny F."/>
            <person name="Miyauchi S."/>
            <person name="Thiergart T."/>
            <person name="Pickel B."/>
            <person name="Atanasova L."/>
            <person name="Karlsson M."/>
            <person name="Huettel B."/>
            <person name="Barry K.W."/>
            <person name="Haridas S."/>
            <person name="Chen C."/>
            <person name="Bauer D."/>
            <person name="Andreopoulos W."/>
            <person name="Pangilinan J."/>
            <person name="LaButti K."/>
            <person name="Riley R."/>
            <person name="Lipzen A."/>
            <person name="Clum A."/>
            <person name="Drula E."/>
            <person name="Henrissat B."/>
            <person name="Kohler A."/>
            <person name="Grigoriev I.V."/>
            <person name="Martin F.M."/>
            <person name="Hacquard S."/>
        </authorList>
    </citation>
    <scope>NUCLEOTIDE SEQUENCE</scope>
    <source>
        <strain evidence="8">MPI-CAGE-CH-0243</strain>
    </source>
</reference>
<feature type="transmembrane region" description="Helical" evidence="6">
    <location>
        <begin position="203"/>
        <end position="227"/>
    </location>
</feature>
<accession>A0A9P9DZS7</accession>
<keyword evidence="3 6" id="KW-1133">Transmembrane helix</keyword>
<comment type="caution">
    <text evidence="8">The sequence shown here is derived from an EMBL/GenBank/DDBJ whole genome shotgun (WGS) entry which is preliminary data.</text>
</comment>
<dbReference type="PANTHER" id="PTHR33048">
    <property type="entry name" value="PTH11-LIKE INTEGRAL MEMBRANE PROTEIN (AFU_ORTHOLOGUE AFUA_5G11245)"/>
    <property type="match status" value="1"/>
</dbReference>
<evidence type="ECO:0000256" key="1">
    <source>
        <dbReference type="ARBA" id="ARBA00004141"/>
    </source>
</evidence>
<dbReference type="InterPro" id="IPR049326">
    <property type="entry name" value="Rhodopsin_dom_fungi"/>
</dbReference>
<dbReference type="GO" id="GO:0016020">
    <property type="term" value="C:membrane"/>
    <property type="evidence" value="ECO:0007669"/>
    <property type="project" value="UniProtKB-SubCell"/>
</dbReference>
<evidence type="ECO:0000313" key="8">
    <source>
        <dbReference type="EMBL" id="KAH7128258.1"/>
    </source>
</evidence>
<keyword evidence="2 6" id="KW-0812">Transmembrane</keyword>
<feature type="transmembrane region" description="Helical" evidence="6">
    <location>
        <begin position="119"/>
        <end position="141"/>
    </location>
</feature>
<feature type="transmembrane region" description="Helical" evidence="6">
    <location>
        <begin position="169"/>
        <end position="191"/>
    </location>
</feature>
<dbReference type="InterPro" id="IPR052337">
    <property type="entry name" value="SAT4-like"/>
</dbReference>
<dbReference type="OrthoDB" id="5417887at2759"/>
<evidence type="ECO:0000256" key="2">
    <source>
        <dbReference type="ARBA" id="ARBA00022692"/>
    </source>
</evidence>
<evidence type="ECO:0000256" key="3">
    <source>
        <dbReference type="ARBA" id="ARBA00022989"/>
    </source>
</evidence>
<dbReference type="AlphaFoldDB" id="A0A9P9DZS7"/>
<evidence type="ECO:0000256" key="6">
    <source>
        <dbReference type="SAM" id="Phobius"/>
    </source>
</evidence>
<feature type="transmembrane region" description="Helical" evidence="6">
    <location>
        <begin position="239"/>
        <end position="263"/>
    </location>
</feature>
<feature type="transmembrane region" description="Helical" evidence="6">
    <location>
        <begin position="6"/>
        <end position="27"/>
    </location>
</feature>
<name>A0A9P9DZS7_9PLEO</name>
<protein>
    <recommendedName>
        <fullName evidence="7">Rhodopsin domain-containing protein</fullName>
    </recommendedName>
</protein>